<evidence type="ECO:0000259" key="1">
    <source>
        <dbReference type="Pfam" id="PF11923"/>
    </source>
</evidence>
<evidence type="ECO:0000313" key="3">
    <source>
        <dbReference type="Proteomes" id="UP000051530"/>
    </source>
</evidence>
<organism evidence="2 3">
    <name type="scientific">Pseudoloma neurophilia</name>
    <dbReference type="NCBI Taxonomy" id="146866"/>
    <lineage>
        <taxon>Eukaryota</taxon>
        <taxon>Fungi</taxon>
        <taxon>Fungi incertae sedis</taxon>
        <taxon>Microsporidia</taxon>
        <taxon>Pseudoloma</taxon>
    </lineage>
</organism>
<reference evidence="2 3" key="1">
    <citation type="submission" date="2015-07" db="EMBL/GenBank/DDBJ databases">
        <title>The genome of Pseudoloma neurophilia, a relevant intracellular parasite of the zebrafish.</title>
        <authorList>
            <person name="Ndikumana S."/>
            <person name="Pelin A."/>
            <person name="Sanders J."/>
            <person name="Corradi N."/>
        </authorList>
    </citation>
    <scope>NUCLEOTIDE SEQUENCE [LARGE SCALE GENOMIC DNA]</scope>
    <source>
        <strain evidence="2 3">MK1</strain>
    </source>
</reference>
<dbReference type="OrthoDB" id="2187858at2759"/>
<proteinExistence type="predicted"/>
<protein>
    <submittedName>
        <fullName evidence="2">Putative RNA-binding protein</fullName>
    </submittedName>
</protein>
<accession>A0A0R0LRP6</accession>
<sequence length="112" mass="12761">KKTTESLTKHVKKLTVTNDKDGESHSDYQFITDLSQNYKSLFAIPVLGSCESQSDWKFSCRLVPGKNKKGKLIKEIVTRFLQIADLNEKEIIEKISDTEWLNAVISESRLGK</sequence>
<keyword evidence="3" id="KW-1185">Reference proteome</keyword>
<dbReference type="Pfam" id="PF11923">
    <property type="entry name" value="NFACT-C"/>
    <property type="match status" value="1"/>
</dbReference>
<feature type="domain" description="NFACT protein C-terminal" evidence="1">
    <location>
        <begin position="30"/>
        <end position="105"/>
    </location>
</feature>
<dbReference type="AlphaFoldDB" id="A0A0R0LRP6"/>
<dbReference type="EMBL" id="LGUB01001177">
    <property type="protein sequence ID" value="KRH92134.1"/>
    <property type="molecule type" value="Genomic_DNA"/>
</dbReference>
<gene>
    <name evidence="2" type="ORF">M153_11300000891</name>
</gene>
<evidence type="ECO:0000313" key="2">
    <source>
        <dbReference type="EMBL" id="KRH92134.1"/>
    </source>
</evidence>
<feature type="non-terminal residue" evidence="2">
    <location>
        <position position="1"/>
    </location>
</feature>
<comment type="caution">
    <text evidence="2">The sequence shown here is derived from an EMBL/GenBank/DDBJ whole genome shotgun (WGS) entry which is preliminary data.</text>
</comment>
<name>A0A0R0LRP6_9MICR</name>
<dbReference type="InterPro" id="IPR021846">
    <property type="entry name" value="NFACT-C"/>
</dbReference>
<dbReference type="VEuPathDB" id="MicrosporidiaDB:M153_11300000891"/>
<dbReference type="Proteomes" id="UP000051530">
    <property type="component" value="Unassembled WGS sequence"/>
</dbReference>